<evidence type="ECO:0000259" key="1">
    <source>
        <dbReference type="Pfam" id="PF12680"/>
    </source>
</evidence>
<dbReference type="Pfam" id="PF12680">
    <property type="entry name" value="SnoaL_2"/>
    <property type="match status" value="1"/>
</dbReference>
<sequence>MTDTFSRRVELVQGFLDSMAALDFDRLGDHLADDAVMVLPFLEALPPLQGKAAIVGQTKATMEQMFDSMTFTYDAWYDVRDSDTLIAEYHSEAALKEGRGTYRNQYITVFRFDGDKITLYKEFLNPGNVMAVAPRADTEAANS</sequence>
<dbReference type="EMBL" id="JAPJDO010000068">
    <property type="protein sequence ID" value="MCX2941314.1"/>
    <property type="molecule type" value="Genomic_DNA"/>
</dbReference>
<comment type="caution">
    <text evidence="2">The sequence shown here is derived from an EMBL/GenBank/DDBJ whole genome shotgun (WGS) entry which is preliminary data.</text>
</comment>
<feature type="domain" description="SnoaL-like" evidence="1">
    <location>
        <begin position="12"/>
        <end position="119"/>
    </location>
</feature>
<name>A0ABT3SP52_9MYCO</name>
<organism evidence="2 3">
    <name type="scientific">Mycobacterium pinniadriaticum</name>
    <dbReference type="NCBI Taxonomy" id="2994102"/>
    <lineage>
        <taxon>Bacteria</taxon>
        <taxon>Bacillati</taxon>
        <taxon>Actinomycetota</taxon>
        <taxon>Actinomycetes</taxon>
        <taxon>Mycobacteriales</taxon>
        <taxon>Mycobacteriaceae</taxon>
        <taxon>Mycobacterium</taxon>
    </lineage>
</organism>
<gene>
    <name evidence="2" type="ORF">ORI27_32000</name>
</gene>
<dbReference type="RefSeq" id="WP_266001250.1">
    <property type="nucleotide sequence ID" value="NZ_JAPJDN010000068.1"/>
</dbReference>
<dbReference type="InterPro" id="IPR037401">
    <property type="entry name" value="SnoaL-like"/>
</dbReference>
<dbReference type="Proteomes" id="UP001300745">
    <property type="component" value="Unassembled WGS sequence"/>
</dbReference>
<evidence type="ECO:0000313" key="3">
    <source>
        <dbReference type="Proteomes" id="UP001300745"/>
    </source>
</evidence>
<dbReference type="Gene3D" id="3.10.450.50">
    <property type="match status" value="1"/>
</dbReference>
<evidence type="ECO:0000313" key="2">
    <source>
        <dbReference type="EMBL" id="MCX2941314.1"/>
    </source>
</evidence>
<keyword evidence="3" id="KW-1185">Reference proteome</keyword>
<proteinExistence type="predicted"/>
<dbReference type="SUPFAM" id="SSF54427">
    <property type="entry name" value="NTF2-like"/>
    <property type="match status" value="1"/>
</dbReference>
<protein>
    <submittedName>
        <fullName evidence="2">Nuclear transport factor 2 family protein</fullName>
    </submittedName>
</protein>
<accession>A0ABT3SP52</accession>
<reference evidence="2 3" key="1">
    <citation type="submission" date="2022-11" db="EMBL/GenBank/DDBJ databases">
        <title>Mycobacterium sp. nov.</title>
        <authorList>
            <person name="Papic B."/>
            <person name="Spicic S."/>
            <person name="Duvnjak S."/>
        </authorList>
    </citation>
    <scope>NUCLEOTIDE SEQUENCE [LARGE SCALE GENOMIC DNA]</scope>
    <source>
        <strain evidence="2 3">CVI_P4</strain>
    </source>
</reference>
<dbReference type="InterPro" id="IPR032710">
    <property type="entry name" value="NTF2-like_dom_sf"/>
</dbReference>